<dbReference type="PROSITE" id="PS51118">
    <property type="entry name" value="HTH_HXLR"/>
    <property type="match status" value="1"/>
</dbReference>
<reference evidence="5 6" key="1">
    <citation type="submission" date="2024-04" db="EMBL/GenBank/DDBJ databases">
        <title>Bacillus oryzaecorticis sp. nov., a moderately halophilic bacterium isolated from rice husks.</title>
        <authorList>
            <person name="Zhu H.-S."/>
        </authorList>
    </citation>
    <scope>NUCLEOTIDE SEQUENCE [LARGE SCALE GENOMIC DNA]</scope>
    <source>
        <strain evidence="5 6">ZC255</strain>
    </source>
</reference>
<evidence type="ECO:0000256" key="3">
    <source>
        <dbReference type="ARBA" id="ARBA00023163"/>
    </source>
</evidence>
<dbReference type="Pfam" id="PF01638">
    <property type="entry name" value="HxlR"/>
    <property type="match status" value="1"/>
</dbReference>
<evidence type="ECO:0000313" key="5">
    <source>
        <dbReference type="EMBL" id="MEL3971854.1"/>
    </source>
</evidence>
<keyword evidence="1" id="KW-0805">Transcription regulation</keyword>
<evidence type="ECO:0000256" key="1">
    <source>
        <dbReference type="ARBA" id="ARBA00023015"/>
    </source>
</evidence>
<keyword evidence="3" id="KW-0804">Transcription</keyword>
<dbReference type="PANTHER" id="PTHR33204">
    <property type="entry name" value="TRANSCRIPTIONAL REGULATOR, MARR FAMILY"/>
    <property type="match status" value="1"/>
</dbReference>
<gene>
    <name evidence="5" type="ORF">AAEO50_06110</name>
</gene>
<dbReference type="Proteomes" id="UP001389717">
    <property type="component" value="Unassembled WGS sequence"/>
</dbReference>
<dbReference type="InterPro" id="IPR002577">
    <property type="entry name" value="HTH_HxlR"/>
</dbReference>
<keyword evidence="2" id="KW-0238">DNA-binding</keyword>
<dbReference type="InterPro" id="IPR036388">
    <property type="entry name" value="WH-like_DNA-bd_sf"/>
</dbReference>
<dbReference type="PANTHER" id="PTHR33204:SF37">
    <property type="entry name" value="HTH-TYPE TRANSCRIPTIONAL REGULATOR YODB"/>
    <property type="match status" value="1"/>
</dbReference>
<dbReference type="InterPro" id="IPR036390">
    <property type="entry name" value="WH_DNA-bd_sf"/>
</dbReference>
<dbReference type="SUPFAM" id="SSF46785">
    <property type="entry name" value="Winged helix' DNA-binding domain"/>
    <property type="match status" value="1"/>
</dbReference>
<keyword evidence="6" id="KW-1185">Reference proteome</keyword>
<name>A0ABU9K9G8_9BACI</name>
<dbReference type="EMBL" id="JBBYAF010000008">
    <property type="protein sequence ID" value="MEL3971854.1"/>
    <property type="molecule type" value="Genomic_DNA"/>
</dbReference>
<evidence type="ECO:0000256" key="2">
    <source>
        <dbReference type="ARBA" id="ARBA00023125"/>
    </source>
</evidence>
<feature type="domain" description="HTH hxlR-type" evidence="4">
    <location>
        <begin position="6"/>
        <end position="105"/>
    </location>
</feature>
<comment type="caution">
    <text evidence="5">The sequence shown here is derived from an EMBL/GenBank/DDBJ whole genome shotgun (WGS) entry which is preliminary data.</text>
</comment>
<evidence type="ECO:0000259" key="4">
    <source>
        <dbReference type="PROSITE" id="PS51118"/>
    </source>
</evidence>
<sequence>MKSTICPKYEAAFSLLGKRWIGMIIKVLFDGSCRFKDLNERIPNISQKVLAERLKELEGCGLIQRECGDEKPVKIIYSLTQKGRDLQLVLEAVGTWAENWMNQSDQH</sequence>
<protein>
    <submittedName>
        <fullName evidence="5">Helix-turn-helix domain-containing protein</fullName>
    </submittedName>
</protein>
<dbReference type="InterPro" id="IPR011991">
    <property type="entry name" value="ArsR-like_HTH"/>
</dbReference>
<evidence type="ECO:0000313" key="6">
    <source>
        <dbReference type="Proteomes" id="UP001389717"/>
    </source>
</evidence>
<proteinExistence type="predicted"/>
<organism evidence="5 6">
    <name type="scientific">Rossellomorea oryzaecorticis</name>
    <dbReference type="NCBI Taxonomy" id="1396505"/>
    <lineage>
        <taxon>Bacteria</taxon>
        <taxon>Bacillati</taxon>
        <taxon>Bacillota</taxon>
        <taxon>Bacilli</taxon>
        <taxon>Bacillales</taxon>
        <taxon>Bacillaceae</taxon>
        <taxon>Rossellomorea</taxon>
    </lineage>
</organism>
<accession>A0ABU9K9G8</accession>
<dbReference type="RefSeq" id="WP_341981570.1">
    <property type="nucleotide sequence ID" value="NZ_JBBYAF010000008.1"/>
</dbReference>
<dbReference type="Gene3D" id="1.10.10.10">
    <property type="entry name" value="Winged helix-like DNA-binding domain superfamily/Winged helix DNA-binding domain"/>
    <property type="match status" value="1"/>
</dbReference>
<dbReference type="CDD" id="cd00090">
    <property type="entry name" value="HTH_ARSR"/>
    <property type="match status" value="1"/>
</dbReference>